<dbReference type="GO" id="GO:0008237">
    <property type="term" value="F:metallopeptidase activity"/>
    <property type="evidence" value="ECO:0007669"/>
    <property type="project" value="UniProtKB-KW"/>
</dbReference>
<dbReference type="InterPro" id="IPR035097">
    <property type="entry name" value="M29_N-terminal"/>
</dbReference>
<comment type="similarity">
    <text evidence="4">Belongs to the peptidase M29 family.</text>
</comment>
<keyword evidence="5" id="KW-0031">Aminopeptidase</keyword>
<dbReference type="Gene3D" id="3.40.1830.10">
    <property type="entry name" value="Thermophilic metalloprotease (M29)"/>
    <property type="match status" value="1"/>
</dbReference>
<evidence type="ECO:0000256" key="5">
    <source>
        <dbReference type="ARBA" id="ARBA00022438"/>
    </source>
</evidence>
<keyword evidence="8" id="KW-0378">Hydrolase</keyword>
<comment type="cofactor">
    <cofactor evidence="2">
        <name>Mg(2+)</name>
        <dbReference type="ChEBI" id="CHEBI:18420"/>
    </cofactor>
</comment>
<evidence type="ECO:0000256" key="4">
    <source>
        <dbReference type="ARBA" id="ARBA00008236"/>
    </source>
</evidence>
<evidence type="ECO:0000256" key="8">
    <source>
        <dbReference type="ARBA" id="ARBA00022801"/>
    </source>
</evidence>
<gene>
    <name evidence="10" type="ORF">UFOPK3674_01675</name>
</gene>
<sequence length="374" mass="41002">MTARMDDDFALVTEMLDPRAMADLLAGYCLEVQPGQHVVVRSGFMATPLLLELQRAILEREAWVRFDLALPGQGRGFYEHARDVHLDDFDDLAMAEAKGLSAVLGVQAPYELSELAGVDPARITRAARARRPVRERTLKKRWCSTLWPTPAGAALAGMDLQEYAAFVARAMFLDVPDPVAAWRGLSEFQDRLIARLEDVRELRIEGDGTDLTLKVAKRTWVNSDGRRNMPSGEVFTGPHETSAEGTIRFTIPSSPAGVLVEDVTLTFRAGEVVTATAARGEEYLRQALATDDGARFLGEIGIGTNFGIQRPTGSILFDEKIGGTVHLALGRSYPETGGRNESALHWDLICDLRERGHMTADGVPLIIEGRFAGL</sequence>
<evidence type="ECO:0000256" key="9">
    <source>
        <dbReference type="ARBA" id="ARBA00023049"/>
    </source>
</evidence>
<evidence type="ECO:0000256" key="7">
    <source>
        <dbReference type="ARBA" id="ARBA00022723"/>
    </source>
</evidence>
<keyword evidence="7" id="KW-0479">Metal-binding</keyword>
<comment type="cofactor">
    <cofactor evidence="3">
        <name>Zn(2+)</name>
        <dbReference type="ChEBI" id="CHEBI:29105"/>
    </cofactor>
</comment>
<dbReference type="GO" id="GO:0006508">
    <property type="term" value="P:proteolysis"/>
    <property type="evidence" value="ECO:0007669"/>
    <property type="project" value="UniProtKB-KW"/>
</dbReference>
<evidence type="ECO:0000313" key="10">
    <source>
        <dbReference type="EMBL" id="CAB4938738.1"/>
    </source>
</evidence>
<keyword evidence="9" id="KW-0482">Metalloprotease</keyword>
<dbReference type="PANTHER" id="PTHR34448:SF1">
    <property type="entry name" value="BLL6088 PROTEIN"/>
    <property type="match status" value="1"/>
</dbReference>
<dbReference type="GO" id="GO:0046872">
    <property type="term" value="F:metal ion binding"/>
    <property type="evidence" value="ECO:0007669"/>
    <property type="project" value="UniProtKB-KW"/>
</dbReference>
<name>A0A6J7J5W0_9ZZZZ</name>
<dbReference type="InterPro" id="IPR000787">
    <property type="entry name" value="Peptidase_M29"/>
</dbReference>
<evidence type="ECO:0000256" key="1">
    <source>
        <dbReference type="ARBA" id="ARBA00001941"/>
    </source>
</evidence>
<evidence type="ECO:0000256" key="3">
    <source>
        <dbReference type="ARBA" id="ARBA00001947"/>
    </source>
</evidence>
<keyword evidence="6" id="KW-0645">Protease</keyword>
<protein>
    <submittedName>
        <fullName evidence="10">Unannotated protein</fullName>
    </submittedName>
</protein>
<proteinExistence type="inferred from homology"/>
<comment type="cofactor">
    <cofactor evidence="1">
        <name>Co(2+)</name>
        <dbReference type="ChEBI" id="CHEBI:48828"/>
    </cofactor>
</comment>
<dbReference type="InterPro" id="IPR052170">
    <property type="entry name" value="M29_Exopeptidase"/>
</dbReference>
<dbReference type="AlphaFoldDB" id="A0A6J7J5W0"/>
<dbReference type="EMBL" id="CAFBMX010000008">
    <property type="protein sequence ID" value="CAB4938738.1"/>
    <property type="molecule type" value="Genomic_DNA"/>
</dbReference>
<evidence type="ECO:0000256" key="2">
    <source>
        <dbReference type="ARBA" id="ARBA00001946"/>
    </source>
</evidence>
<dbReference type="SUPFAM" id="SSF144052">
    <property type="entry name" value="Thermophilic metalloprotease-like"/>
    <property type="match status" value="1"/>
</dbReference>
<dbReference type="Pfam" id="PF02073">
    <property type="entry name" value="Peptidase_M29"/>
    <property type="match status" value="1"/>
</dbReference>
<organism evidence="10">
    <name type="scientific">freshwater metagenome</name>
    <dbReference type="NCBI Taxonomy" id="449393"/>
    <lineage>
        <taxon>unclassified sequences</taxon>
        <taxon>metagenomes</taxon>
        <taxon>ecological metagenomes</taxon>
    </lineage>
</organism>
<dbReference type="PANTHER" id="PTHR34448">
    <property type="entry name" value="AMINOPEPTIDASE"/>
    <property type="match status" value="1"/>
</dbReference>
<accession>A0A6J7J5W0</accession>
<evidence type="ECO:0000256" key="6">
    <source>
        <dbReference type="ARBA" id="ARBA00022670"/>
    </source>
</evidence>
<reference evidence="10" key="1">
    <citation type="submission" date="2020-05" db="EMBL/GenBank/DDBJ databases">
        <authorList>
            <person name="Chiriac C."/>
            <person name="Salcher M."/>
            <person name="Ghai R."/>
            <person name="Kavagutti S V."/>
        </authorList>
    </citation>
    <scope>NUCLEOTIDE SEQUENCE</scope>
</reference>
<dbReference type="GO" id="GO:0004177">
    <property type="term" value="F:aminopeptidase activity"/>
    <property type="evidence" value="ECO:0007669"/>
    <property type="project" value="UniProtKB-KW"/>
</dbReference>